<dbReference type="AlphaFoldDB" id="A0A562M3C6"/>
<dbReference type="PANTHER" id="PTHR45138">
    <property type="entry name" value="REGULATORY COMPONENTS OF SENSORY TRANSDUCTION SYSTEM"/>
    <property type="match status" value="1"/>
</dbReference>
<dbReference type="CDD" id="cd01949">
    <property type="entry name" value="GGDEF"/>
    <property type="match status" value="1"/>
</dbReference>
<evidence type="ECO:0000256" key="4">
    <source>
        <dbReference type="SAM" id="Phobius"/>
    </source>
</evidence>
<evidence type="ECO:0000256" key="3">
    <source>
        <dbReference type="ARBA" id="ARBA00034247"/>
    </source>
</evidence>
<dbReference type="InterPro" id="IPR050469">
    <property type="entry name" value="Diguanylate_Cyclase"/>
</dbReference>
<feature type="transmembrane region" description="Helical" evidence="4">
    <location>
        <begin position="210"/>
        <end position="235"/>
    </location>
</feature>
<keyword evidence="8" id="KW-1185">Reference proteome</keyword>
<dbReference type="Pfam" id="PF07695">
    <property type="entry name" value="7TMR-DISM_7TM"/>
    <property type="match status" value="1"/>
</dbReference>
<feature type="transmembrane region" description="Helical" evidence="4">
    <location>
        <begin position="337"/>
        <end position="359"/>
    </location>
</feature>
<dbReference type="Proteomes" id="UP000316471">
    <property type="component" value="Unassembled WGS sequence"/>
</dbReference>
<dbReference type="Pfam" id="PF00990">
    <property type="entry name" value="GGDEF"/>
    <property type="match status" value="1"/>
</dbReference>
<dbReference type="InterPro" id="IPR043128">
    <property type="entry name" value="Rev_trsase/Diguanyl_cyclase"/>
</dbReference>
<dbReference type="EMBL" id="VLKP01000001">
    <property type="protein sequence ID" value="TWI14436.1"/>
    <property type="molecule type" value="Genomic_DNA"/>
</dbReference>
<dbReference type="InterPro" id="IPR029787">
    <property type="entry name" value="Nucleotide_cyclase"/>
</dbReference>
<evidence type="ECO:0000259" key="6">
    <source>
        <dbReference type="PROSITE" id="PS50887"/>
    </source>
</evidence>
<feature type="transmembrane region" description="Helical" evidence="4">
    <location>
        <begin position="306"/>
        <end position="325"/>
    </location>
</feature>
<dbReference type="InterPro" id="IPR000160">
    <property type="entry name" value="GGDEF_dom"/>
</dbReference>
<feature type="transmembrane region" description="Helical" evidence="4">
    <location>
        <begin position="250"/>
        <end position="270"/>
    </location>
</feature>
<feature type="transmembrane region" description="Helical" evidence="4">
    <location>
        <begin position="282"/>
        <end position="300"/>
    </location>
</feature>
<dbReference type="Gene3D" id="3.30.70.270">
    <property type="match status" value="1"/>
</dbReference>
<keyword evidence="5" id="KW-0732">Signal</keyword>
<dbReference type="Pfam" id="PF07696">
    <property type="entry name" value="7TMR-DISMED2"/>
    <property type="match status" value="1"/>
</dbReference>
<dbReference type="Gene3D" id="2.60.40.2380">
    <property type="match status" value="1"/>
</dbReference>
<dbReference type="GO" id="GO:0052621">
    <property type="term" value="F:diguanylate cyclase activity"/>
    <property type="evidence" value="ECO:0007669"/>
    <property type="project" value="UniProtKB-EC"/>
</dbReference>
<dbReference type="PANTHER" id="PTHR45138:SF9">
    <property type="entry name" value="DIGUANYLATE CYCLASE DGCM-RELATED"/>
    <property type="match status" value="1"/>
</dbReference>
<dbReference type="GO" id="GO:0043709">
    <property type="term" value="P:cell adhesion involved in single-species biofilm formation"/>
    <property type="evidence" value="ECO:0007669"/>
    <property type="project" value="TreeGrafter"/>
</dbReference>
<keyword evidence="4" id="KW-1133">Transmembrane helix</keyword>
<sequence>MGDHRRGVAQRPWARGWYACLLLFLAAWACLTPSQAATPQLHMLLGSDDIPAELALAGAPGLRWSEPLPNQMMFPAGGRVRWLRLDPGPQAGSQRWVTLARLPMRSIDVWLPQGATGWHHHHDGFFQPNPDHRALHAFAWPLDPAADGRPVYLRIEHGGRLFLDVDVSSTEGVMAMESKFVAVLATCLTVLAVMLLANLMFWLNLRDRMYLLYVGAMAALSSWLVFATGLGYLWVSGLADWRWPGSPSGLLLALGNAALLGFMHGFLGLATGDRLAARTIRVLATALLVVALCFVLPGSGGARWPGLLASWTFSLVPPLMLWVLVRQLQRRAPGTWLFALAWLPYGTLSAIRTAVTWGWVDPSPWTLFGAAPAIAFQSLVLGLAAVQRALELRQERDLALRLASHDPLTATLNRREGEARLAHMWQAWHQRHVPLSVLFVDMDRFKQVNDRHGHEIGDRCLRVVTEAVRELLPPRAVFVRWGGDEFIVLLPGIRVDEALRLANDIVSAVDVIRVSTEDGHVALGASVGIAQAGEAVDSAASLVRRADQALYRAKHEGGARVALA</sequence>
<feature type="transmembrane region" description="Helical" evidence="4">
    <location>
        <begin position="365"/>
        <end position="386"/>
    </location>
</feature>
<gene>
    <name evidence="7" type="ORF">IP93_00434</name>
</gene>
<dbReference type="FunFam" id="3.30.70.270:FF:000001">
    <property type="entry name" value="Diguanylate cyclase domain protein"/>
    <property type="match status" value="1"/>
</dbReference>
<evidence type="ECO:0000313" key="7">
    <source>
        <dbReference type="EMBL" id="TWI14436.1"/>
    </source>
</evidence>
<name>A0A562M3C6_9GAMM</name>
<accession>A0A562M3C6</accession>
<dbReference type="PROSITE" id="PS50887">
    <property type="entry name" value="GGDEF"/>
    <property type="match status" value="1"/>
</dbReference>
<dbReference type="SMART" id="SM00267">
    <property type="entry name" value="GGDEF"/>
    <property type="match status" value="1"/>
</dbReference>
<evidence type="ECO:0000313" key="8">
    <source>
        <dbReference type="Proteomes" id="UP000316471"/>
    </source>
</evidence>
<feature type="domain" description="GGDEF" evidence="6">
    <location>
        <begin position="433"/>
        <end position="564"/>
    </location>
</feature>
<comment type="caution">
    <text evidence="7">The sequence shown here is derived from an EMBL/GenBank/DDBJ whole genome shotgun (WGS) entry which is preliminary data.</text>
</comment>
<evidence type="ECO:0000256" key="2">
    <source>
        <dbReference type="ARBA" id="ARBA00012528"/>
    </source>
</evidence>
<dbReference type="SUPFAM" id="SSF55073">
    <property type="entry name" value="Nucleotide cyclase"/>
    <property type="match status" value="1"/>
</dbReference>
<keyword evidence="4" id="KW-0812">Transmembrane</keyword>
<comment type="cofactor">
    <cofactor evidence="1">
        <name>Mg(2+)</name>
        <dbReference type="ChEBI" id="CHEBI:18420"/>
    </cofactor>
</comment>
<evidence type="ECO:0000256" key="1">
    <source>
        <dbReference type="ARBA" id="ARBA00001946"/>
    </source>
</evidence>
<organism evidence="7 8">
    <name type="scientific">Aerolutibacter ruishenii</name>
    <dbReference type="NCBI Taxonomy" id="686800"/>
    <lineage>
        <taxon>Bacteria</taxon>
        <taxon>Pseudomonadati</taxon>
        <taxon>Pseudomonadota</taxon>
        <taxon>Gammaproteobacteria</taxon>
        <taxon>Lysobacterales</taxon>
        <taxon>Lysobacteraceae</taxon>
        <taxon>Aerolutibacter</taxon>
    </lineage>
</organism>
<keyword evidence="4" id="KW-0472">Membrane</keyword>
<reference evidence="7 8" key="1">
    <citation type="journal article" date="2015" name="Stand. Genomic Sci.">
        <title>Genomic Encyclopedia of Bacterial and Archaeal Type Strains, Phase III: the genomes of soil and plant-associated and newly described type strains.</title>
        <authorList>
            <person name="Whitman W.B."/>
            <person name="Woyke T."/>
            <person name="Klenk H.P."/>
            <person name="Zhou Y."/>
            <person name="Lilburn T.G."/>
            <person name="Beck B.J."/>
            <person name="De Vos P."/>
            <person name="Vandamme P."/>
            <person name="Eisen J.A."/>
            <person name="Garrity G."/>
            <person name="Hugenholtz P."/>
            <person name="Kyrpides N.C."/>
        </authorList>
    </citation>
    <scope>NUCLEOTIDE SEQUENCE [LARGE SCALE GENOMIC DNA]</scope>
    <source>
        <strain evidence="7 8">CGMCC 1.10136</strain>
    </source>
</reference>
<proteinExistence type="predicted"/>
<dbReference type="GO" id="GO:0005886">
    <property type="term" value="C:plasma membrane"/>
    <property type="evidence" value="ECO:0007669"/>
    <property type="project" value="TreeGrafter"/>
</dbReference>
<evidence type="ECO:0000256" key="5">
    <source>
        <dbReference type="SAM" id="SignalP"/>
    </source>
</evidence>
<dbReference type="InterPro" id="IPR011623">
    <property type="entry name" value="7TMR_DISM_rcpt_extracell_dom1"/>
</dbReference>
<feature type="chain" id="PRO_5022139850" description="diguanylate cyclase" evidence="5">
    <location>
        <begin position="37"/>
        <end position="564"/>
    </location>
</feature>
<feature type="transmembrane region" description="Helical" evidence="4">
    <location>
        <begin position="180"/>
        <end position="203"/>
    </location>
</feature>
<dbReference type="InterPro" id="IPR011622">
    <property type="entry name" value="7TMR_DISM_rcpt_extracell_dom2"/>
</dbReference>
<protein>
    <recommendedName>
        <fullName evidence="2">diguanylate cyclase</fullName>
        <ecNumber evidence="2">2.7.7.65</ecNumber>
    </recommendedName>
</protein>
<feature type="signal peptide" evidence="5">
    <location>
        <begin position="1"/>
        <end position="36"/>
    </location>
</feature>
<comment type="catalytic activity">
    <reaction evidence="3">
        <text>2 GTP = 3',3'-c-di-GMP + 2 diphosphate</text>
        <dbReference type="Rhea" id="RHEA:24898"/>
        <dbReference type="ChEBI" id="CHEBI:33019"/>
        <dbReference type="ChEBI" id="CHEBI:37565"/>
        <dbReference type="ChEBI" id="CHEBI:58805"/>
        <dbReference type="EC" id="2.7.7.65"/>
    </reaction>
</comment>
<dbReference type="EC" id="2.7.7.65" evidence="2"/>
<dbReference type="GO" id="GO:1902201">
    <property type="term" value="P:negative regulation of bacterial-type flagellum-dependent cell motility"/>
    <property type="evidence" value="ECO:0007669"/>
    <property type="project" value="TreeGrafter"/>
</dbReference>
<dbReference type="NCBIfam" id="TIGR00254">
    <property type="entry name" value="GGDEF"/>
    <property type="match status" value="1"/>
</dbReference>